<evidence type="ECO:0000313" key="7">
    <source>
        <dbReference type="Proteomes" id="UP000509704"/>
    </source>
</evidence>
<protein>
    <recommendedName>
        <fullName evidence="5">Nucleoporin Nup133/Nup155-like N-terminal domain-containing protein</fullName>
    </recommendedName>
</protein>
<dbReference type="Pfam" id="PF08801">
    <property type="entry name" value="Nucleoporin_N"/>
    <property type="match status" value="1"/>
</dbReference>
<evidence type="ECO:0000256" key="2">
    <source>
        <dbReference type="ARBA" id="ARBA00005569"/>
    </source>
</evidence>
<dbReference type="Proteomes" id="UP000509704">
    <property type="component" value="Chromosome 6"/>
</dbReference>
<dbReference type="PANTHER" id="PTHR13405">
    <property type="entry name" value="NUCLEAR PORE COMPLEX PROTEIN NUP133"/>
    <property type="match status" value="1"/>
</dbReference>
<sequence>MSTERPLFQLRKELNGKGTSTDTEISVDHCSLSNESNTSEYMNSALEDSECGTNTPGTYNNSRILTENEKFVVKKLSPELSMLTSDEDAELFEGLLDTHCSKALINDTNYLYIWDYQSSQKEVDFHKIPLHEEYAVLNTPPKCLFTWPAAMDDSTQMFLDGAAGSAGGVCIIHRKNSQFIYFEDIASVNNLHSQLAKSKANAIDMKLKADETVTNAVNCEPAGIVVATSLGRLLFITLRDSTGKLKVQLKQQLLKSQRGFFFHGFNRSKEIVSLKVGAIVGRGERLLHVVTKGGDFETWQLSLSISCYKRVEVNLFEQILDSLQGLYPFAHGSLQILDSHPLLPDMSSVHLVLSSIANEKETYYILSTVIVDEKTSSFTIFSTYRLNTYVAPLNNNKPSLFIPDSLGESTKAVTTVFVLFPNAIVLTQVSSNLDSSFPLRRKWEDIICLRENIRIIGSGYSADSLFIMTNRMGVLEVTIKENTSPEDDGLNFVKSHIDQAIYFSDVGANPIEFNLPKDIFLESQEIEHDLSLSAEEIFFSKGRYIPPMLSTLTQHLSLRTGLYKHLIEFVIRNFNFRISHYAKLDILEKFEILNCCLKFSTFLYSSAELSDIWNKTVASFSLDLSTDALMISHIDKFPQLFTQLLLYITKTGSALKSVEFKSQMLTLIVSCLFYATLEDGEKTIRYQYFKLDPLELNKKLPWFISVDILTAINDLFFDYKFSVTPISGEMTEQLLSLIKVLYYSFNQTNLWFSEEAKRENLPSYQNFKTLFNENHLSWNLALCELSVQESCLQITEFYRDFEALTVILETLDRDESQELYQQYFTRFGYEFASTVFEYHIKQNKLKNLFNRFPEQHAFLVRFFENSEQYGDVAWIQQILDDDYNKAFHTLCCITGENTIDQSLQTRQLHLSIAKLTSLVADVATVQKGTVDTIQAELDIVDSQKDLTLRFDEGKIKLSSRYQSTEISKVFETVTNLLKEEKPLSIYNITEVYSMLDDAESFYNALKLLAFSGESFDFGEKTLLIAQIWRRCILLQEDWSEVSDITKTALYQVLYKYFDEGLYFSNCPLPSYELIVSKGCLGEEYLYKTHENLTNDLNSIKGILAQDLQAIENLGRDFQTRLQSIIGSANTATGNKCTVNYERNVVEL</sequence>
<gene>
    <name evidence="6" type="ORF">HG535_0F05740</name>
</gene>
<dbReference type="GeneID" id="59237820"/>
<dbReference type="Gene3D" id="1.20.58.1380">
    <property type="match status" value="1"/>
</dbReference>
<reference evidence="6 7" key="1">
    <citation type="submission" date="2020-07" db="EMBL/GenBank/DDBJ databases">
        <title>The yeast mating-type switching endonuclease HO is a domesticated member of an unorthodox homing genetic element family.</title>
        <authorList>
            <person name="Coughlan A.Y."/>
            <person name="Lombardi L."/>
            <person name="Braun-Galleani S."/>
            <person name="Martos A.R."/>
            <person name="Galeote V."/>
            <person name="Bigey F."/>
            <person name="Dequin S."/>
            <person name="Byrne K.P."/>
            <person name="Wolfe K.H."/>
        </authorList>
    </citation>
    <scope>NUCLEOTIDE SEQUENCE [LARGE SCALE GENOMIC DNA]</scope>
    <source>
        <strain evidence="6 7">NRRL Y-6702</strain>
    </source>
</reference>
<organism evidence="6 7">
    <name type="scientific">Zygotorulaspora mrakii</name>
    <name type="common">Zygosaccharomyces mrakii</name>
    <dbReference type="NCBI Taxonomy" id="42260"/>
    <lineage>
        <taxon>Eukaryota</taxon>
        <taxon>Fungi</taxon>
        <taxon>Dikarya</taxon>
        <taxon>Ascomycota</taxon>
        <taxon>Saccharomycotina</taxon>
        <taxon>Saccharomycetes</taxon>
        <taxon>Saccharomycetales</taxon>
        <taxon>Saccharomycetaceae</taxon>
        <taxon>Zygotorulaspora</taxon>
    </lineage>
</organism>
<dbReference type="SUPFAM" id="SSF117289">
    <property type="entry name" value="Nucleoporin domain"/>
    <property type="match status" value="1"/>
</dbReference>
<dbReference type="GO" id="GO:0000972">
    <property type="term" value="P:transcription-dependent tethering of RNA polymerase II gene DNA at nuclear periphery"/>
    <property type="evidence" value="ECO:0007669"/>
    <property type="project" value="TreeGrafter"/>
</dbReference>
<dbReference type="GO" id="GO:0031080">
    <property type="term" value="C:nuclear pore outer ring"/>
    <property type="evidence" value="ECO:0007669"/>
    <property type="project" value="TreeGrafter"/>
</dbReference>
<dbReference type="InterPro" id="IPR037624">
    <property type="entry name" value="Nup133-like"/>
</dbReference>
<evidence type="ECO:0000256" key="4">
    <source>
        <dbReference type="ARBA" id="ARBA00023242"/>
    </source>
</evidence>
<comment type="subcellular location">
    <subcellularLocation>
        <location evidence="1">Nucleus</location>
    </subcellularLocation>
</comment>
<evidence type="ECO:0000313" key="6">
    <source>
        <dbReference type="EMBL" id="QLG74062.1"/>
    </source>
</evidence>
<keyword evidence="3" id="KW-0813">Transport</keyword>
<evidence type="ECO:0000256" key="1">
    <source>
        <dbReference type="ARBA" id="ARBA00004123"/>
    </source>
</evidence>
<dbReference type="InterPro" id="IPR015943">
    <property type="entry name" value="WD40/YVTN_repeat-like_dom_sf"/>
</dbReference>
<dbReference type="Gene3D" id="2.130.10.10">
    <property type="entry name" value="YVTN repeat-like/Quinoprotein amine dehydrogenase"/>
    <property type="match status" value="1"/>
</dbReference>
<dbReference type="RefSeq" id="XP_037145787.1">
    <property type="nucleotide sequence ID" value="XM_037289892.1"/>
</dbReference>
<name>A0A7H9B8K1_ZYGMR</name>
<dbReference type="OrthoDB" id="103454at2759"/>
<dbReference type="GO" id="GO:0016973">
    <property type="term" value="P:poly(A)+ mRNA export from nucleus"/>
    <property type="evidence" value="ECO:0007669"/>
    <property type="project" value="TreeGrafter"/>
</dbReference>
<evidence type="ECO:0000256" key="3">
    <source>
        <dbReference type="ARBA" id="ARBA00022448"/>
    </source>
</evidence>
<evidence type="ECO:0000259" key="5">
    <source>
        <dbReference type="Pfam" id="PF08801"/>
    </source>
</evidence>
<proteinExistence type="inferred from homology"/>
<keyword evidence="4" id="KW-0539">Nucleus</keyword>
<accession>A0A7H9B8K1</accession>
<feature type="domain" description="Nucleoporin Nup133/Nup155-like N-terminal" evidence="5">
    <location>
        <begin position="66"/>
        <end position="475"/>
    </location>
</feature>
<dbReference type="GO" id="GO:0006606">
    <property type="term" value="P:protein import into nucleus"/>
    <property type="evidence" value="ECO:0007669"/>
    <property type="project" value="TreeGrafter"/>
</dbReference>
<dbReference type="KEGG" id="zmk:HG535_0F05740"/>
<dbReference type="GO" id="GO:0017056">
    <property type="term" value="F:structural constituent of nuclear pore"/>
    <property type="evidence" value="ECO:0007669"/>
    <property type="project" value="InterPro"/>
</dbReference>
<dbReference type="AlphaFoldDB" id="A0A7H9B8K1"/>
<comment type="similarity">
    <text evidence="2">Belongs to the nucleoporin Nup133 family.</text>
</comment>
<dbReference type="EMBL" id="CP058609">
    <property type="protein sequence ID" value="QLG74062.1"/>
    <property type="molecule type" value="Genomic_DNA"/>
</dbReference>
<keyword evidence="7" id="KW-1185">Reference proteome</keyword>
<dbReference type="PANTHER" id="PTHR13405:SF11">
    <property type="entry name" value="NUCLEAR PORE COMPLEX PROTEIN NUP133"/>
    <property type="match status" value="1"/>
</dbReference>
<dbReference type="InterPro" id="IPR014908">
    <property type="entry name" value="Nucleoporin_Nup133/Nup155_N"/>
</dbReference>